<proteinExistence type="predicted"/>
<keyword evidence="6" id="KW-0297">G-protein coupled receptor</keyword>
<evidence type="ECO:0000256" key="8">
    <source>
        <dbReference type="ARBA" id="ARBA00023170"/>
    </source>
</evidence>
<evidence type="ECO:0000256" key="2">
    <source>
        <dbReference type="ARBA" id="ARBA00022475"/>
    </source>
</evidence>
<dbReference type="SUPFAM" id="SSF81321">
    <property type="entry name" value="Family A G protein-coupled receptor-like"/>
    <property type="match status" value="2"/>
</dbReference>
<feature type="transmembrane region" description="Helical" evidence="10">
    <location>
        <begin position="49"/>
        <end position="72"/>
    </location>
</feature>
<keyword evidence="3 10" id="KW-0812">Transmembrane</keyword>
<feature type="transmembrane region" description="Helical" evidence="10">
    <location>
        <begin position="147"/>
        <end position="171"/>
    </location>
</feature>
<dbReference type="EMBL" id="CATNWA010015004">
    <property type="protein sequence ID" value="CAI9578446.1"/>
    <property type="molecule type" value="Genomic_DNA"/>
</dbReference>
<evidence type="ECO:0000313" key="12">
    <source>
        <dbReference type="EMBL" id="CAI9578446.1"/>
    </source>
</evidence>
<feature type="transmembrane region" description="Helical" evidence="10">
    <location>
        <begin position="183"/>
        <end position="202"/>
    </location>
</feature>
<dbReference type="PRINTS" id="PR00245">
    <property type="entry name" value="OLFACTORYR"/>
</dbReference>
<keyword evidence="13" id="KW-1185">Reference proteome</keyword>
<evidence type="ECO:0000256" key="4">
    <source>
        <dbReference type="ARBA" id="ARBA00022725"/>
    </source>
</evidence>
<dbReference type="InterPro" id="IPR017452">
    <property type="entry name" value="GPCR_Rhodpsn_7TM"/>
</dbReference>
<dbReference type="InterPro" id="IPR050516">
    <property type="entry name" value="Olfactory_GPCR"/>
</dbReference>
<keyword evidence="7 10" id="KW-0472">Membrane</keyword>
<evidence type="ECO:0000256" key="1">
    <source>
        <dbReference type="ARBA" id="ARBA00004651"/>
    </source>
</evidence>
<evidence type="ECO:0000256" key="3">
    <source>
        <dbReference type="ARBA" id="ARBA00022692"/>
    </source>
</evidence>
<feature type="transmembrane region" description="Helical" evidence="10">
    <location>
        <begin position="109"/>
        <end position="135"/>
    </location>
</feature>
<comment type="caution">
    <text evidence="12">The sequence shown here is derived from an EMBL/GenBank/DDBJ whole genome shotgun (WGS) entry which is preliminary data.</text>
</comment>
<evidence type="ECO:0000256" key="7">
    <source>
        <dbReference type="ARBA" id="ARBA00023136"/>
    </source>
</evidence>
<dbReference type="Gene3D" id="1.20.1070.10">
    <property type="entry name" value="Rhodopsin 7-helix transmembrane proteins"/>
    <property type="match status" value="1"/>
</dbReference>
<keyword evidence="5 10" id="KW-1133">Transmembrane helix</keyword>
<keyword evidence="9" id="KW-0807">Transducer</keyword>
<evidence type="ECO:0000256" key="10">
    <source>
        <dbReference type="SAM" id="Phobius"/>
    </source>
</evidence>
<protein>
    <recommendedName>
        <fullName evidence="11">G-protein coupled receptors family 1 profile domain-containing protein</fullName>
    </recommendedName>
</protein>
<dbReference type="InterPro" id="IPR000276">
    <property type="entry name" value="GPCR_Rhodpsn"/>
</dbReference>
<dbReference type="Pfam" id="PF13853">
    <property type="entry name" value="7tm_4"/>
    <property type="match status" value="1"/>
</dbReference>
<dbReference type="PRINTS" id="PR00237">
    <property type="entry name" value="GPCRRHODOPSN"/>
</dbReference>
<evidence type="ECO:0000256" key="9">
    <source>
        <dbReference type="ARBA" id="ARBA00023224"/>
    </source>
</evidence>
<dbReference type="PROSITE" id="PS50262">
    <property type="entry name" value="G_PROTEIN_RECEP_F1_2"/>
    <property type="match status" value="1"/>
</dbReference>
<dbReference type="Proteomes" id="UP001162483">
    <property type="component" value="Unassembled WGS sequence"/>
</dbReference>
<evidence type="ECO:0000256" key="6">
    <source>
        <dbReference type="ARBA" id="ARBA00023040"/>
    </source>
</evidence>
<keyword evidence="4" id="KW-0716">Sensory transduction</keyword>
<organism evidence="12 13">
    <name type="scientific">Staurois parvus</name>
    <dbReference type="NCBI Taxonomy" id="386267"/>
    <lineage>
        <taxon>Eukaryota</taxon>
        <taxon>Metazoa</taxon>
        <taxon>Chordata</taxon>
        <taxon>Craniata</taxon>
        <taxon>Vertebrata</taxon>
        <taxon>Euteleostomi</taxon>
        <taxon>Amphibia</taxon>
        <taxon>Batrachia</taxon>
        <taxon>Anura</taxon>
        <taxon>Neobatrachia</taxon>
        <taxon>Ranoidea</taxon>
        <taxon>Ranidae</taxon>
        <taxon>Staurois</taxon>
    </lineage>
</organism>
<name>A0ABN9E4B4_9NEOB</name>
<gene>
    <name evidence="12" type="ORF">SPARVUS_LOCUS8932091</name>
</gene>
<dbReference type="PANTHER" id="PTHR26452">
    <property type="entry name" value="OLFACTORY RECEPTOR"/>
    <property type="match status" value="1"/>
</dbReference>
<keyword evidence="4" id="KW-0552">Olfaction</keyword>
<keyword evidence="8" id="KW-0675">Receptor</keyword>
<evidence type="ECO:0000259" key="11">
    <source>
        <dbReference type="PROSITE" id="PS50262"/>
    </source>
</evidence>
<reference evidence="12" key="1">
    <citation type="submission" date="2023-05" db="EMBL/GenBank/DDBJ databases">
        <authorList>
            <person name="Stuckert A."/>
        </authorList>
    </citation>
    <scope>NUCLEOTIDE SEQUENCE</scope>
</reference>
<keyword evidence="2" id="KW-1003">Cell membrane</keyword>
<evidence type="ECO:0000313" key="13">
    <source>
        <dbReference type="Proteomes" id="UP001162483"/>
    </source>
</evidence>
<accession>A0ABN9E4B4</accession>
<feature type="domain" description="G-protein coupled receptors family 1 profile" evidence="11">
    <location>
        <begin position="1"/>
        <end position="200"/>
    </location>
</feature>
<evidence type="ECO:0000256" key="5">
    <source>
        <dbReference type="ARBA" id="ARBA00022989"/>
    </source>
</evidence>
<sequence>MYIFASLTGHELFILTAMSYDRYVAICNPDRYVAICNPLRYLMIMNSRVCSLLAISCWFMGFIQVLPAIVIFSGFSCYTSNEINHFFCDMIPLIKIICDDTSVLDIVFLFQGMFVIVLPPFLFTSISYIFIISTIMRIPSNTGKRKAFFTCSSHLTVVILLYTTLVSQYLTPTSLGTLNAKKIISLFNTAAVPLLNPLIYSLKNKDVKIAVRRMLGFYKIIG</sequence>
<comment type="subcellular location">
    <subcellularLocation>
        <location evidence="1">Cell membrane</location>
        <topology evidence="1">Multi-pass membrane protein</topology>
    </subcellularLocation>
</comment>
<dbReference type="InterPro" id="IPR000725">
    <property type="entry name" value="Olfact_rcpt"/>
</dbReference>